<evidence type="ECO:0000256" key="9">
    <source>
        <dbReference type="ARBA" id="ARBA00022840"/>
    </source>
</evidence>
<dbReference type="SMART" id="SM00387">
    <property type="entry name" value="HATPase_c"/>
    <property type="match status" value="1"/>
</dbReference>
<evidence type="ECO:0000256" key="12">
    <source>
        <dbReference type="PROSITE-ProRule" id="PRU00169"/>
    </source>
</evidence>
<dbReference type="Pfam" id="PF00072">
    <property type="entry name" value="Response_reg"/>
    <property type="match status" value="1"/>
</dbReference>
<dbReference type="SUPFAM" id="SSF47384">
    <property type="entry name" value="Homodimeric domain of signal transducing histidine kinase"/>
    <property type="match status" value="1"/>
</dbReference>
<dbReference type="PROSITE" id="PS50110">
    <property type="entry name" value="RESPONSE_REGULATORY"/>
    <property type="match status" value="1"/>
</dbReference>
<evidence type="ECO:0000313" key="15">
    <source>
        <dbReference type="EMBL" id="MBD3323295.1"/>
    </source>
</evidence>
<dbReference type="Proteomes" id="UP000649604">
    <property type="component" value="Unassembled WGS sequence"/>
</dbReference>
<dbReference type="CDD" id="cd00082">
    <property type="entry name" value="HisKA"/>
    <property type="match status" value="1"/>
</dbReference>
<feature type="modified residue" description="4-aspartylphosphate" evidence="12">
    <location>
        <position position="56"/>
    </location>
</feature>
<dbReference type="PRINTS" id="PR00344">
    <property type="entry name" value="BCTRLSENSOR"/>
</dbReference>
<evidence type="ECO:0000256" key="7">
    <source>
        <dbReference type="ARBA" id="ARBA00022741"/>
    </source>
</evidence>
<evidence type="ECO:0000256" key="2">
    <source>
        <dbReference type="ARBA" id="ARBA00004236"/>
    </source>
</evidence>
<evidence type="ECO:0000256" key="4">
    <source>
        <dbReference type="ARBA" id="ARBA00022475"/>
    </source>
</evidence>
<dbReference type="GO" id="GO:0005524">
    <property type="term" value="F:ATP binding"/>
    <property type="evidence" value="ECO:0007669"/>
    <property type="project" value="UniProtKB-KW"/>
</dbReference>
<organism evidence="15 16">
    <name type="scientific">candidate division KSB3 bacterium</name>
    <dbReference type="NCBI Taxonomy" id="2044937"/>
    <lineage>
        <taxon>Bacteria</taxon>
        <taxon>candidate division KSB3</taxon>
    </lineage>
</organism>
<keyword evidence="11" id="KW-0472">Membrane</keyword>
<dbReference type="EMBL" id="WJJP01000051">
    <property type="protein sequence ID" value="MBD3323295.1"/>
    <property type="molecule type" value="Genomic_DNA"/>
</dbReference>
<evidence type="ECO:0000256" key="5">
    <source>
        <dbReference type="ARBA" id="ARBA00022553"/>
    </source>
</evidence>
<dbReference type="Pfam" id="PF02518">
    <property type="entry name" value="HATPase_c"/>
    <property type="match status" value="1"/>
</dbReference>
<gene>
    <name evidence="15" type="ORF">GF339_01850</name>
</gene>
<evidence type="ECO:0000259" key="13">
    <source>
        <dbReference type="PROSITE" id="PS50109"/>
    </source>
</evidence>
<keyword evidence="8" id="KW-0418">Kinase</keyword>
<evidence type="ECO:0000256" key="3">
    <source>
        <dbReference type="ARBA" id="ARBA00012438"/>
    </source>
</evidence>
<dbReference type="SMART" id="SM00448">
    <property type="entry name" value="REC"/>
    <property type="match status" value="1"/>
</dbReference>
<protein>
    <recommendedName>
        <fullName evidence="3">histidine kinase</fullName>
        <ecNumber evidence="3">2.7.13.3</ecNumber>
    </recommendedName>
</protein>
<dbReference type="SUPFAM" id="SSF52172">
    <property type="entry name" value="CheY-like"/>
    <property type="match status" value="1"/>
</dbReference>
<dbReference type="InterPro" id="IPR005467">
    <property type="entry name" value="His_kinase_dom"/>
</dbReference>
<dbReference type="GO" id="GO:0000155">
    <property type="term" value="F:phosphorelay sensor kinase activity"/>
    <property type="evidence" value="ECO:0007669"/>
    <property type="project" value="InterPro"/>
</dbReference>
<feature type="domain" description="Response regulatory" evidence="14">
    <location>
        <begin position="8"/>
        <end position="123"/>
    </location>
</feature>
<dbReference type="SUPFAM" id="SSF55874">
    <property type="entry name" value="ATPase domain of HSP90 chaperone/DNA topoisomerase II/histidine kinase"/>
    <property type="match status" value="1"/>
</dbReference>
<keyword evidence="5 12" id="KW-0597">Phosphoprotein</keyword>
<dbReference type="PANTHER" id="PTHR43547:SF2">
    <property type="entry name" value="HYBRID SIGNAL TRANSDUCTION HISTIDINE KINASE C"/>
    <property type="match status" value="1"/>
</dbReference>
<dbReference type="Pfam" id="PF00512">
    <property type="entry name" value="HisKA"/>
    <property type="match status" value="1"/>
</dbReference>
<evidence type="ECO:0000256" key="1">
    <source>
        <dbReference type="ARBA" id="ARBA00000085"/>
    </source>
</evidence>
<keyword evidence="9" id="KW-0067">ATP-binding</keyword>
<comment type="catalytic activity">
    <reaction evidence="1">
        <text>ATP + protein L-histidine = ADP + protein N-phospho-L-histidine.</text>
        <dbReference type="EC" id="2.7.13.3"/>
    </reaction>
</comment>
<dbReference type="InterPro" id="IPR036890">
    <property type="entry name" value="HATPase_C_sf"/>
</dbReference>
<evidence type="ECO:0000256" key="8">
    <source>
        <dbReference type="ARBA" id="ARBA00022777"/>
    </source>
</evidence>
<keyword evidence="4" id="KW-1003">Cell membrane</keyword>
<proteinExistence type="predicted"/>
<dbReference type="Gene3D" id="1.10.287.130">
    <property type="match status" value="1"/>
</dbReference>
<accession>A0A9D5Q487</accession>
<dbReference type="Gene3D" id="3.30.565.10">
    <property type="entry name" value="Histidine kinase-like ATPase, C-terminal domain"/>
    <property type="match status" value="1"/>
</dbReference>
<keyword evidence="6" id="KW-0808">Transferase</keyword>
<dbReference type="CDD" id="cd19920">
    <property type="entry name" value="REC_PA4781-like"/>
    <property type="match status" value="1"/>
</dbReference>
<dbReference type="PROSITE" id="PS50109">
    <property type="entry name" value="HIS_KIN"/>
    <property type="match status" value="1"/>
</dbReference>
<dbReference type="InterPro" id="IPR036097">
    <property type="entry name" value="HisK_dim/P_sf"/>
</dbReference>
<keyword evidence="10" id="KW-0902">Two-component regulatory system</keyword>
<dbReference type="FunFam" id="3.30.565.10:FF:000023">
    <property type="entry name" value="PAS domain-containing sensor histidine kinase"/>
    <property type="match status" value="1"/>
</dbReference>
<dbReference type="SMART" id="SM00388">
    <property type="entry name" value="HisKA"/>
    <property type="match status" value="1"/>
</dbReference>
<evidence type="ECO:0000313" key="16">
    <source>
        <dbReference type="Proteomes" id="UP000649604"/>
    </source>
</evidence>
<dbReference type="InterPro" id="IPR003594">
    <property type="entry name" value="HATPase_dom"/>
</dbReference>
<dbReference type="EC" id="2.7.13.3" evidence="3"/>
<feature type="domain" description="Histidine kinase" evidence="13">
    <location>
        <begin position="145"/>
        <end position="363"/>
    </location>
</feature>
<comment type="caution">
    <text evidence="15">The sequence shown here is derived from an EMBL/GenBank/DDBJ whole genome shotgun (WGS) entry which is preliminary data.</text>
</comment>
<dbReference type="Gene3D" id="3.40.50.2300">
    <property type="match status" value="1"/>
</dbReference>
<dbReference type="InterPro" id="IPR003661">
    <property type="entry name" value="HisK_dim/P_dom"/>
</dbReference>
<dbReference type="InterPro" id="IPR004358">
    <property type="entry name" value="Sig_transdc_His_kin-like_C"/>
</dbReference>
<dbReference type="AlphaFoldDB" id="A0A9D5Q487"/>
<dbReference type="GO" id="GO:0005886">
    <property type="term" value="C:plasma membrane"/>
    <property type="evidence" value="ECO:0007669"/>
    <property type="project" value="UniProtKB-SubCell"/>
</dbReference>
<reference evidence="15" key="1">
    <citation type="submission" date="2019-11" db="EMBL/GenBank/DDBJ databases">
        <title>Microbial mats filling the niche in hypersaline microbial mats.</title>
        <authorList>
            <person name="Wong H.L."/>
            <person name="Macleod F.I."/>
            <person name="White R.A. III"/>
            <person name="Burns B.P."/>
        </authorList>
    </citation>
    <scope>NUCLEOTIDE SEQUENCE</scope>
    <source>
        <strain evidence="15">Rbin_158</strain>
    </source>
</reference>
<evidence type="ECO:0000256" key="11">
    <source>
        <dbReference type="ARBA" id="ARBA00023136"/>
    </source>
</evidence>
<name>A0A9D5Q487_9BACT</name>
<evidence type="ECO:0000259" key="14">
    <source>
        <dbReference type="PROSITE" id="PS50110"/>
    </source>
</evidence>
<dbReference type="PANTHER" id="PTHR43547">
    <property type="entry name" value="TWO-COMPONENT HISTIDINE KINASE"/>
    <property type="match status" value="1"/>
</dbReference>
<dbReference type="InterPro" id="IPR001789">
    <property type="entry name" value="Sig_transdc_resp-reg_receiver"/>
</dbReference>
<keyword evidence="7" id="KW-0547">Nucleotide-binding</keyword>
<sequence>MKTMDSALILLVDDNPKNLQVLGNLLEGTYKTAVARTGAKALEFVKKRPPDLILLDIMMPGMDGFEVCAQLQAAPETREIPVIFLTAKTETEDIVKGFDLGAVDYVTKPFRKEELLARVQTHLALRHSKEALHQLNITKDKFFSIIAHDLRSPFTGLIGLTKFIVENIEDYSKEEIKELVGDLQLSAETVYALLENLLVWSRLQRGIIKNQPEPILLKHIAQQNIRLFTPTAAQKGITLSNRIQDDTPAYADHNSVNTVIRNLLSNALKFTHTGGTVTLSATPKDEQVEVAVADTGIGMNAEGRAKLFQLDQPYQRPGTAEEKGTGLGLILCKEFIERNGGTIWVESEVGQGTTFRFTLPTASTDGIT</sequence>
<evidence type="ECO:0000256" key="10">
    <source>
        <dbReference type="ARBA" id="ARBA00023012"/>
    </source>
</evidence>
<dbReference type="InterPro" id="IPR011006">
    <property type="entry name" value="CheY-like_superfamily"/>
</dbReference>
<comment type="subcellular location">
    <subcellularLocation>
        <location evidence="2">Cell membrane</location>
    </subcellularLocation>
</comment>
<evidence type="ECO:0000256" key="6">
    <source>
        <dbReference type="ARBA" id="ARBA00022679"/>
    </source>
</evidence>